<organism evidence="1">
    <name type="scientific">marine sediment metagenome</name>
    <dbReference type="NCBI Taxonomy" id="412755"/>
    <lineage>
        <taxon>unclassified sequences</taxon>
        <taxon>metagenomes</taxon>
        <taxon>ecological metagenomes</taxon>
    </lineage>
</organism>
<evidence type="ECO:0000313" key="1">
    <source>
        <dbReference type="EMBL" id="GAI46620.1"/>
    </source>
</evidence>
<feature type="non-terminal residue" evidence="1">
    <location>
        <position position="1"/>
    </location>
</feature>
<name>X1Q6D1_9ZZZZ</name>
<gene>
    <name evidence="1" type="ORF">S06H3_63426</name>
</gene>
<dbReference type="AlphaFoldDB" id="X1Q6D1"/>
<dbReference type="EMBL" id="BARV01042069">
    <property type="protein sequence ID" value="GAI46620.1"/>
    <property type="molecule type" value="Genomic_DNA"/>
</dbReference>
<sequence length="47" mass="4958">IFKDDGVDDVSSPLIALIDTATGLPVTPNDGDITIAWDNGANKIFKL</sequence>
<reference evidence="1" key="1">
    <citation type="journal article" date="2014" name="Front. Microbiol.">
        <title>High frequency of phylogenetically diverse reductive dehalogenase-homologous genes in deep subseafloor sedimentary metagenomes.</title>
        <authorList>
            <person name="Kawai M."/>
            <person name="Futagami T."/>
            <person name="Toyoda A."/>
            <person name="Takaki Y."/>
            <person name="Nishi S."/>
            <person name="Hori S."/>
            <person name="Arai W."/>
            <person name="Tsubouchi T."/>
            <person name="Morono Y."/>
            <person name="Uchiyama I."/>
            <person name="Ito T."/>
            <person name="Fujiyama A."/>
            <person name="Inagaki F."/>
            <person name="Takami H."/>
        </authorList>
    </citation>
    <scope>NUCLEOTIDE SEQUENCE</scope>
    <source>
        <strain evidence="1">Expedition CK06-06</strain>
    </source>
</reference>
<protein>
    <submittedName>
        <fullName evidence="1">Uncharacterized protein</fullName>
    </submittedName>
</protein>
<proteinExistence type="predicted"/>
<comment type="caution">
    <text evidence="1">The sequence shown here is derived from an EMBL/GenBank/DDBJ whole genome shotgun (WGS) entry which is preliminary data.</text>
</comment>
<accession>X1Q6D1</accession>